<sequence length="203" mass="21651">MFRSVLLIFLIGSVQTVHACFGGFGGGDNADGSISDFAITSSPSLELSYYPLVEWTYPPPVASGGTAVTGLLNAGNTLDQATKNAQQTVRAVLIEALVQNNVQITSATQYDVSNMVATEINARGANETTHTAGEGVVESGVVVRKCSAATTPICNEDYTFTRIIRLKNGPLINGKQWKDVGNSFENMLTLRGLKFKDSIIVTE</sequence>
<protein>
    <submittedName>
        <fullName evidence="2">Uncharacterized protein</fullName>
    </submittedName>
</protein>
<proteinExistence type="predicted"/>
<reference evidence="2" key="1">
    <citation type="submission" date="2022-11" db="UniProtKB">
        <authorList>
            <consortium name="WormBaseParasite"/>
        </authorList>
    </citation>
    <scope>IDENTIFICATION</scope>
</reference>
<accession>A0AC34RAY6</accession>
<evidence type="ECO:0000313" key="2">
    <source>
        <dbReference type="WBParaSite" id="JU765_v2.g5120.t1"/>
    </source>
</evidence>
<dbReference type="Proteomes" id="UP000887576">
    <property type="component" value="Unplaced"/>
</dbReference>
<organism evidence="1 2">
    <name type="scientific">Panagrolaimus sp. JU765</name>
    <dbReference type="NCBI Taxonomy" id="591449"/>
    <lineage>
        <taxon>Eukaryota</taxon>
        <taxon>Metazoa</taxon>
        <taxon>Ecdysozoa</taxon>
        <taxon>Nematoda</taxon>
        <taxon>Chromadorea</taxon>
        <taxon>Rhabditida</taxon>
        <taxon>Tylenchina</taxon>
        <taxon>Panagrolaimomorpha</taxon>
        <taxon>Panagrolaimoidea</taxon>
        <taxon>Panagrolaimidae</taxon>
        <taxon>Panagrolaimus</taxon>
    </lineage>
</organism>
<name>A0AC34RAY6_9BILA</name>
<evidence type="ECO:0000313" key="1">
    <source>
        <dbReference type="Proteomes" id="UP000887576"/>
    </source>
</evidence>
<dbReference type="WBParaSite" id="JU765_v2.g5120.t1">
    <property type="protein sequence ID" value="JU765_v2.g5120.t1"/>
    <property type="gene ID" value="JU765_v2.g5120"/>
</dbReference>